<dbReference type="InterPro" id="IPR003855">
    <property type="entry name" value="K+_transporter"/>
</dbReference>
<feature type="region of interest" description="Disordered" evidence="9">
    <location>
        <begin position="851"/>
        <end position="966"/>
    </location>
</feature>
<feature type="compositionally biased region" description="Basic residues" evidence="9">
    <location>
        <begin position="935"/>
        <end position="948"/>
    </location>
</feature>
<protein>
    <submittedName>
        <fullName evidence="13">WGS project CBME000000000 data, contig CS3487_c002127</fullName>
    </submittedName>
</protein>
<evidence type="ECO:0000256" key="1">
    <source>
        <dbReference type="ARBA" id="ARBA00004141"/>
    </source>
</evidence>
<evidence type="ECO:0000256" key="3">
    <source>
        <dbReference type="ARBA" id="ARBA00022538"/>
    </source>
</evidence>
<keyword evidence="8 10" id="KW-0472">Membrane</keyword>
<dbReference type="GO" id="GO:0015079">
    <property type="term" value="F:potassium ion transmembrane transporter activity"/>
    <property type="evidence" value="ECO:0007669"/>
    <property type="project" value="InterPro"/>
</dbReference>
<feature type="transmembrane region" description="Helical" evidence="10">
    <location>
        <begin position="1091"/>
        <end position="1107"/>
    </location>
</feature>
<dbReference type="PANTHER" id="PTHR30540:SF83">
    <property type="entry name" value="K+ POTASSIUM TRANSPORTER"/>
    <property type="match status" value="1"/>
</dbReference>
<dbReference type="PANTHER" id="PTHR30540">
    <property type="entry name" value="OSMOTIC STRESS POTASSIUM TRANSPORTER"/>
    <property type="match status" value="1"/>
</dbReference>
<evidence type="ECO:0000256" key="7">
    <source>
        <dbReference type="ARBA" id="ARBA00023065"/>
    </source>
</evidence>
<gene>
    <name evidence="13" type="ORF">BN848_0125300</name>
</gene>
<feature type="transmembrane region" description="Helical" evidence="10">
    <location>
        <begin position="1343"/>
        <end position="1362"/>
    </location>
</feature>
<evidence type="ECO:0000256" key="6">
    <source>
        <dbReference type="ARBA" id="ARBA00022989"/>
    </source>
</evidence>
<feature type="transmembrane region" description="Helical" evidence="10">
    <location>
        <begin position="1158"/>
        <end position="1184"/>
    </location>
</feature>
<dbReference type="Pfam" id="PF02386">
    <property type="entry name" value="TrkH"/>
    <property type="match status" value="1"/>
</dbReference>
<dbReference type="EMBL" id="CBME010002120">
    <property type="protein sequence ID" value="CEG03215.1"/>
    <property type="molecule type" value="Genomic_DNA"/>
</dbReference>
<feature type="transmembrane region" description="Helical" evidence="10">
    <location>
        <begin position="281"/>
        <end position="302"/>
    </location>
</feature>
<evidence type="ECO:0000259" key="12">
    <source>
        <dbReference type="Pfam" id="PF22776"/>
    </source>
</evidence>
<keyword evidence="7" id="KW-0406">Ion transport</keyword>
<comment type="caution">
    <text evidence="13">The sequence shown here is derived from an EMBL/GenBank/DDBJ whole genome shotgun (WGS) entry which is preliminary data.</text>
</comment>
<evidence type="ECO:0000256" key="4">
    <source>
        <dbReference type="ARBA" id="ARBA00022692"/>
    </source>
</evidence>
<name>A0A096PDR8_FUSPS</name>
<keyword evidence="2" id="KW-0813">Transport</keyword>
<keyword evidence="4 10" id="KW-0812">Transmembrane</keyword>
<evidence type="ECO:0000256" key="8">
    <source>
        <dbReference type="ARBA" id="ARBA00023136"/>
    </source>
</evidence>
<reference evidence="13" key="1">
    <citation type="submission" date="2013-05" db="EMBL/GenBank/DDBJ databases">
        <title>Draft genome sequences of six wheat associated Fusarium spp. isolates.</title>
        <authorList>
            <person name="Moolhuijzen P.M."/>
            <person name="Manners J.M."/>
            <person name="Wilcox S."/>
            <person name="Bellgard M.I."/>
            <person name="Gardiner D.M."/>
        </authorList>
    </citation>
    <scope>NUCLEOTIDE SEQUENCE</scope>
    <source>
        <strain evidence="13">CS3487</strain>
        <strain evidence="13">CS3487</strain>
    </source>
</reference>
<dbReference type="InterPro" id="IPR053951">
    <property type="entry name" value="K_trans_N"/>
</dbReference>
<keyword evidence="3" id="KW-0633">Potassium transport</keyword>
<dbReference type="InterPro" id="IPR053952">
    <property type="entry name" value="K_trans_C"/>
</dbReference>
<proteinExistence type="predicted"/>
<feature type="domain" description="K+ potassium transporter C-terminal" evidence="12">
    <location>
        <begin position="611"/>
        <end position="753"/>
    </location>
</feature>
<dbReference type="NCBIfam" id="TIGR00934">
    <property type="entry name" value="2a38euk"/>
    <property type="match status" value="1"/>
</dbReference>
<feature type="transmembrane region" description="Helical" evidence="10">
    <location>
        <begin position="255"/>
        <end position="274"/>
    </location>
</feature>
<feature type="transmembrane region" description="Helical" evidence="10">
    <location>
        <begin position="86"/>
        <end position="104"/>
    </location>
</feature>
<feature type="transmembrane region" description="Helical" evidence="10">
    <location>
        <begin position="1280"/>
        <end position="1300"/>
    </location>
</feature>
<evidence type="ECO:0000256" key="5">
    <source>
        <dbReference type="ARBA" id="ARBA00022958"/>
    </source>
</evidence>
<dbReference type="NCBIfam" id="TIGR00794">
    <property type="entry name" value="kup"/>
    <property type="match status" value="1"/>
</dbReference>
<dbReference type="Pfam" id="PF02705">
    <property type="entry name" value="K_trans"/>
    <property type="match status" value="1"/>
</dbReference>
<organism evidence="13">
    <name type="scientific">Fusarium pseudograminearum CS3487</name>
    <dbReference type="NCBI Taxonomy" id="1318458"/>
    <lineage>
        <taxon>Eukaryota</taxon>
        <taxon>Fungi</taxon>
        <taxon>Dikarya</taxon>
        <taxon>Ascomycota</taxon>
        <taxon>Pezizomycotina</taxon>
        <taxon>Sordariomycetes</taxon>
        <taxon>Hypocreomycetidae</taxon>
        <taxon>Hypocreales</taxon>
        <taxon>Nectriaceae</taxon>
        <taxon>Fusarium</taxon>
    </lineage>
</organism>
<feature type="transmembrane region" description="Helical" evidence="10">
    <location>
        <begin position="1218"/>
        <end position="1238"/>
    </location>
</feature>
<feature type="transmembrane region" description="Helical" evidence="10">
    <location>
        <begin position="805"/>
        <end position="826"/>
    </location>
</feature>
<feature type="transmembrane region" description="Helical" evidence="10">
    <location>
        <begin position="508"/>
        <end position="530"/>
    </location>
</feature>
<evidence type="ECO:0000313" key="13">
    <source>
        <dbReference type="EMBL" id="CEG03215.1"/>
    </source>
</evidence>
<feature type="domain" description="K+ potassium transporter integral membrane" evidence="11">
    <location>
        <begin position="92"/>
        <end position="569"/>
    </location>
</feature>
<feature type="transmembrane region" description="Helical" evidence="10">
    <location>
        <begin position="400"/>
        <end position="430"/>
    </location>
</feature>
<feature type="transmembrane region" description="Helical" evidence="10">
    <location>
        <begin position="536"/>
        <end position="554"/>
    </location>
</feature>
<feature type="compositionally biased region" description="Low complexity" evidence="9">
    <location>
        <begin position="876"/>
        <end position="885"/>
    </location>
</feature>
<evidence type="ECO:0000256" key="2">
    <source>
        <dbReference type="ARBA" id="ARBA00022448"/>
    </source>
</evidence>
<feature type="region of interest" description="Disordered" evidence="9">
    <location>
        <begin position="1437"/>
        <end position="1461"/>
    </location>
</feature>
<feature type="transmembrane region" description="Helical" evidence="10">
    <location>
        <begin position="451"/>
        <end position="471"/>
    </location>
</feature>
<feature type="transmembrane region" description="Helical" evidence="10">
    <location>
        <begin position="357"/>
        <end position="380"/>
    </location>
</feature>
<dbReference type="Pfam" id="PF22776">
    <property type="entry name" value="K_trans_C"/>
    <property type="match status" value="1"/>
</dbReference>
<keyword evidence="6 10" id="KW-1133">Transmembrane helix</keyword>
<dbReference type="GO" id="GO:0016020">
    <property type="term" value="C:membrane"/>
    <property type="evidence" value="ECO:0007669"/>
    <property type="project" value="UniProtKB-SubCell"/>
</dbReference>
<feature type="transmembrane region" description="Helical" evidence="10">
    <location>
        <begin position="754"/>
        <end position="771"/>
    </location>
</feature>
<comment type="subcellular location">
    <subcellularLocation>
        <location evidence="1">Membrane</location>
        <topology evidence="1">Multi-pass membrane protein</topology>
    </subcellularLocation>
</comment>
<evidence type="ECO:0000256" key="9">
    <source>
        <dbReference type="SAM" id="MobiDB-lite"/>
    </source>
</evidence>
<keyword evidence="5" id="KW-0630">Potassium</keyword>
<accession>A0A096PDR8</accession>
<feature type="compositionally biased region" description="Basic and acidic residues" evidence="9">
    <location>
        <begin position="901"/>
        <end position="911"/>
    </location>
</feature>
<sequence length="1461" mass="162790">MGRLYPERNQRIAAWAQAAAVESGPPAPTDPEARNLHDQEEAQRIEHQDLRCEDKQVGTLPSGYMVHHISLILTGKSREEKTYSSLVLLWLAWQSTGVVYGYIGTSPLYVFSSTFAQQPAWHDLVGALSIIIWSLTLIVTIKYCFILLSADDGGQGGTFAVYTLLARHARIVRMDPNGPRSLIGLDRRTDTELSRAGRCLRSFIETSRGAKTSLKLIGIMGVSMTLADSVLAPAQSVLGAVQGIQVVSPELGRPAIVGVTCSILVLLFLLQPLGTSKIGTFFAPIVLIWLLFNLGVGIYNLIEYDHTVLKAFSPYFAFAYLYGSSGWKSLSGLLLAITGVESLFAALGAFGKRAIQLSWLLIAYPSLLLAYAGQAAYISVDETGIAFANPFFYTVPKPTLYFSVVIAVLAAIVASQAMITSSFQLISQLIRLSYFPHIKIIYTSRRFRGHVYMPFANWLLMIGTVVVTAIYNNTTSLGHAYGTCAITVCFLTTCMVSLVALIIWRVHLLIVLPIFLVFVLLDGVYLSAALSKVPQGAWFALTLSFSLSAFLSLWRWGKEQQWAAECQDRIIPHERPISQNSSHNISRASSRDVRESSSACQLAYDNIPFAPGLGIFFDKVGSPSDHIPEVFTHFVHKFRTRPQVVIFFHMRSLSQPTIPADQRFVIVRVNANIPSCYHIVLRHGYMDDVLTSNLTRIVIGELMMFIMRDSFEPSEDELPSDIRQELESLRAAEDAQTVYLIGKQILRVQKKDDVYILAAGLVAFTVIAPYGNINVIDALFFGISACTESGLNPVDVKDLKTYQQLVIYIIPTISHMAVINIVVVAVRLHWFEQRLEQVAPHLIRSKARSAQIKNPSVPSTHDCLHIGQLGSTTADPTLPSRSSTSEPRESLRDDQCDDSIPEQHADVEQGRRIAFSQTLPDHRTDATTIYAPPLRGRHHKRSFSRARQNRPGSTRHLENDTALMPMPHDTLSATQAGTEEEIDSGSAVRITNTASSGSHRHGHGHHFGLEHTTSVERVTSSVFVLGQTRSRSRGLNRGRRGGSWPRASYTHVSDLPQLSSRVTIGRNSQFHGLTVEERETLGGMEYRSLKLLFWISMGVICLIPWIQHAPAKYTDYLDEVGQNKIWWAFYSAQTMANNLGFTLTPDSMAHFRDATFPMIVMTFLAYAGYNFYPIFLRLVIWTFYKLVPKNSALRGPLAFLLEHPRRCCMLLFPSRPTWILLGILLSINFFDVLLLIVLDLDNPSVTELPLARRILAAIFQAASSRHTGTSTFDLSELNPAAQFSLLVMMYISVYPIALTIRASNTYEERSLGTYAPEQVNPDEESTGRKYVVSHMRNQLSFDLWYIFLGIFLICIAESKKIMDSSQPEFSVFPVFFEVTSAYCNVGLSLGHPAVQTSFSGTFSVYGKLVICAMMIRGRHRGLPYEIDRAIELPSERLVDDEDERGPSRRPLLFSDTGSQAG</sequence>
<feature type="transmembrane region" description="Helical" evidence="10">
    <location>
        <begin position="477"/>
        <end position="501"/>
    </location>
</feature>
<feature type="transmembrane region" description="Helical" evidence="10">
    <location>
        <begin position="124"/>
        <end position="145"/>
    </location>
</feature>
<evidence type="ECO:0000259" key="11">
    <source>
        <dbReference type="Pfam" id="PF02705"/>
    </source>
</evidence>
<dbReference type="InterPro" id="IPR003445">
    <property type="entry name" value="Cat_transpt"/>
</dbReference>
<dbReference type="InterPro" id="IPR004773">
    <property type="entry name" value="K/Na_transp_Trk1/HKT1"/>
</dbReference>
<feature type="transmembrane region" description="Helical" evidence="10">
    <location>
        <begin position="330"/>
        <end position="350"/>
    </location>
</feature>
<feature type="transmembrane region" description="Helical" evidence="10">
    <location>
        <begin position="216"/>
        <end position="235"/>
    </location>
</feature>
<evidence type="ECO:0000256" key="10">
    <source>
        <dbReference type="SAM" id="Phobius"/>
    </source>
</evidence>